<proteinExistence type="predicted"/>
<organism evidence="1 2">
    <name type="scientific">Faecalicatena faecalis</name>
    <dbReference type="NCBI Taxonomy" id="2726362"/>
    <lineage>
        <taxon>Bacteria</taxon>
        <taxon>Bacillati</taxon>
        <taxon>Bacillota</taxon>
        <taxon>Clostridia</taxon>
        <taxon>Lachnospirales</taxon>
        <taxon>Lachnospiraceae</taxon>
        <taxon>Faecalicatena</taxon>
    </lineage>
</organism>
<evidence type="ECO:0000313" key="2">
    <source>
        <dbReference type="Proteomes" id="UP000723714"/>
    </source>
</evidence>
<dbReference type="Proteomes" id="UP000723714">
    <property type="component" value="Unassembled WGS sequence"/>
</dbReference>
<dbReference type="EMBL" id="JABACJ020000004">
    <property type="protein sequence ID" value="MBU3875371.1"/>
    <property type="molecule type" value="Genomic_DNA"/>
</dbReference>
<comment type="caution">
    <text evidence="1">The sequence shown here is derived from an EMBL/GenBank/DDBJ whole genome shotgun (WGS) entry which is preliminary data.</text>
</comment>
<protein>
    <submittedName>
        <fullName evidence="1">Type II toxin-antitoxin system HicB family antitoxin</fullName>
    </submittedName>
</protein>
<accession>A0ABS6D1K4</accession>
<dbReference type="RefSeq" id="WP_216240326.1">
    <property type="nucleotide sequence ID" value="NZ_JABACJ020000004.1"/>
</dbReference>
<keyword evidence="2" id="KW-1185">Reference proteome</keyword>
<reference evidence="1 2" key="1">
    <citation type="submission" date="2021-06" db="EMBL/GenBank/DDBJ databases">
        <title>Faecalicatena sp. nov. isolated from porcine feces.</title>
        <authorList>
            <person name="Oh B.S."/>
            <person name="Lee J.H."/>
        </authorList>
    </citation>
    <scope>NUCLEOTIDE SEQUENCE [LARGE SCALE GENOMIC DNA]</scope>
    <source>
        <strain evidence="1 2">AGMB00832</strain>
    </source>
</reference>
<evidence type="ECO:0000313" key="1">
    <source>
        <dbReference type="EMBL" id="MBU3875371.1"/>
    </source>
</evidence>
<dbReference type="Pfam" id="PF05534">
    <property type="entry name" value="HicB"/>
    <property type="match status" value="1"/>
</dbReference>
<dbReference type="InterPro" id="IPR008651">
    <property type="entry name" value="Uncharacterised_HicB"/>
</dbReference>
<name>A0ABS6D1K4_9FIRM</name>
<gene>
    <name evidence="1" type="ORF">HGO97_006040</name>
</gene>
<sequence>MSNCMKYKDYYGTVEYSDEDECFHGKVLGINGLVTFEGNSVQELKASFQEMVEEYLADCEARHITPEKNYKGSFNIRITPELHKKAALCAANEGLSLNALVEKAISFYTGKYFAK</sequence>